<accession>A0A9P5YTA6</accession>
<proteinExistence type="predicted"/>
<gene>
    <name evidence="2" type="ORF">BDN70DRAFT_898740</name>
</gene>
<feature type="chain" id="PRO_5040133858" evidence="1">
    <location>
        <begin position="24"/>
        <end position="190"/>
    </location>
</feature>
<keyword evidence="1" id="KW-0732">Signal</keyword>
<reference evidence="2" key="1">
    <citation type="submission" date="2020-11" db="EMBL/GenBank/DDBJ databases">
        <authorList>
            <consortium name="DOE Joint Genome Institute"/>
            <person name="Ahrendt S."/>
            <person name="Riley R."/>
            <person name="Andreopoulos W."/>
            <person name="Labutti K."/>
            <person name="Pangilinan J."/>
            <person name="Ruiz-Duenas F.J."/>
            <person name="Barrasa J.M."/>
            <person name="Sanchez-Garcia M."/>
            <person name="Camarero S."/>
            <person name="Miyauchi S."/>
            <person name="Serrano A."/>
            <person name="Linde D."/>
            <person name="Babiker R."/>
            <person name="Drula E."/>
            <person name="Ayuso-Fernandez I."/>
            <person name="Pacheco R."/>
            <person name="Padilla G."/>
            <person name="Ferreira P."/>
            <person name="Barriuso J."/>
            <person name="Kellner H."/>
            <person name="Castanera R."/>
            <person name="Alfaro M."/>
            <person name="Ramirez L."/>
            <person name="Pisabarro A.G."/>
            <person name="Kuo A."/>
            <person name="Tritt A."/>
            <person name="Lipzen A."/>
            <person name="He G."/>
            <person name="Yan M."/>
            <person name="Ng V."/>
            <person name="Cullen D."/>
            <person name="Martin F."/>
            <person name="Rosso M.-N."/>
            <person name="Henrissat B."/>
            <person name="Hibbett D."/>
            <person name="Martinez A.T."/>
            <person name="Grigoriev I.V."/>
        </authorList>
    </citation>
    <scope>NUCLEOTIDE SEQUENCE</scope>
    <source>
        <strain evidence="2">CIRM-BRFM 674</strain>
    </source>
</reference>
<dbReference type="Proteomes" id="UP000807469">
    <property type="component" value="Unassembled WGS sequence"/>
</dbReference>
<dbReference type="AlphaFoldDB" id="A0A9P5YTA6"/>
<organism evidence="2 3">
    <name type="scientific">Pholiota conissans</name>
    <dbReference type="NCBI Taxonomy" id="109636"/>
    <lineage>
        <taxon>Eukaryota</taxon>
        <taxon>Fungi</taxon>
        <taxon>Dikarya</taxon>
        <taxon>Basidiomycota</taxon>
        <taxon>Agaricomycotina</taxon>
        <taxon>Agaricomycetes</taxon>
        <taxon>Agaricomycetidae</taxon>
        <taxon>Agaricales</taxon>
        <taxon>Agaricineae</taxon>
        <taxon>Strophariaceae</taxon>
        <taxon>Pholiota</taxon>
    </lineage>
</organism>
<evidence type="ECO:0000313" key="3">
    <source>
        <dbReference type="Proteomes" id="UP000807469"/>
    </source>
</evidence>
<feature type="signal peptide" evidence="1">
    <location>
        <begin position="1"/>
        <end position="23"/>
    </location>
</feature>
<evidence type="ECO:0000313" key="2">
    <source>
        <dbReference type="EMBL" id="KAF9474718.1"/>
    </source>
</evidence>
<keyword evidence="3" id="KW-1185">Reference proteome</keyword>
<comment type="caution">
    <text evidence="2">The sequence shown here is derived from an EMBL/GenBank/DDBJ whole genome shotgun (WGS) entry which is preliminary data.</text>
</comment>
<name>A0A9P5YTA6_9AGAR</name>
<protein>
    <submittedName>
        <fullName evidence="2">Uncharacterized protein</fullName>
    </submittedName>
</protein>
<dbReference type="EMBL" id="MU155365">
    <property type="protein sequence ID" value="KAF9474718.1"/>
    <property type="molecule type" value="Genomic_DNA"/>
</dbReference>
<evidence type="ECO:0000256" key="1">
    <source>
        <dbReference type="SAM" id="SignalP"/>
    </source>
</evidence>
<sequence>MHFNTVFTSIATALLTSSSLAMAVIIIGFTGPDCTGAAVGTSVPSGECFPLGGIVKSILYSNVPKTLELYTSNNANSNTSCVNGSGELFDGGSGCVTAPVGQLPSFPCIHWHIFGEAKWLKRGLGLFIGLSMYEINRKNRTIKNILPAALEKEDTERPESWSTYECTRGAWTYSDFFQGVNEQATGGVQR</sequence>